<evidence type="ECO:0000256" key="5">
    <source>
        <dbReference type="ARBA" id="ARBA00023288"/>
    </source>
</evidence>
<keyword evidence="2" id="KW-0732">Signal</keyword>
<dbReference type="Proteomes" id="UP000608420">
    <property type="component" value="Unassembled WGS sequence"/>
</dbReference>
<keyword evidence="5" id="KW-0449">Lipoprotein</keyword>
<dbReference type="PANTHER" id="PTHR43649">
    <property type="entry name" value="ARABINOSE-BINDING PROTEIN-RELATED"/>
    <property type="match status" value="1"/>
</dbReference>
<comment type="caution">
    <text evidence="7">The sequence shown here is derived from an EMBL/GenBank/DDBJ whole genome shotgun (WGS) entry which is preliminary data.</text>
</comment>
<keyword evidence="8" id="KW-1185">Reference proteome</keyword>
<evidence type="ECO:0000256" key="6">
    <source>
        <dbReference type="SAM" id="Phobius"/>
    </source>
</evidence>
<evidence type="ECO:0000313" key="8">
    <source>
        <dbReference type="Proteomes" id="UP000608420"/>
    </source>
</evidence>
<evidence type="ECO:0000256" key="4">
    <source>
        <dbReference type="ARBA" id="ARBA00023139"/>
    </source>
</evidence>
<feature type="transmembrane region" description="Helical" evidence="6">
    <location>
        <begin position="15"/>
        <end position="34"/>
    </location>
</feature>
<dbReference type="PANTHER" id="PTHR43649:SF33">
    <property type="entry name" value="POLYGALACTURONAN_RHAMNOGALACTURONAN-BINDING PROTEIN YTCQ"/>
    <property type="match status" value="1"/>
</dbReference>
<evidence type="ECO:0008006" key="9">
    <source>
        <dbReference type="Google" id="ProtNLM"/>
    </source>
</evidence>
<sequence length="565" mass="64097">MKKSGNGDSAKRRLVTARVMFFILLLPLFSGMILTGCYHGEIADLAADPVDEGASDTTQDSPVNPFRLPYPVEMSIVKNVPPGLMLREGETIENNSFTEYYYKKTNIKFKVDWYASDDNYTQKLHLAVESNVLPDAMIVDEPMFRQLAEYDQIEDLSNVYNKYASTLLKEIYSSSGEGVLENATINGRLMALPNISIHADSISMLWVRQDWLNRLNLAPPQTMEDVIAIAKAFVEDDPDGNGLKDTVGLSGNKTNLYALAGIFNFTGIFAAHNAYPGLWMQDDNGRIVYGSTQPETKHALSTIRSMYASGLIDPDFPYRTEPLDLLVAGRSGMFFGPWFAPWNIVEAVKEDPAADWRPYLIADADGHYNTERMPVSSYYLVVRKGFAHPEAVIVYANQLLSDSRLPDEEYNKLDPAMIITLSPLYLTIDYADAVSRKYKELVQVLEGKASPYSLSPEMMGHYNRWLRREQRSEMNVSDWAAPHAYLYGGEIVTQQMDREVYNQFTSMTPTMEQKWDTLFKFENETFYKIVLGEIPVDSFDDFVKDWYDQGGRTIIAEIEEQLGNR</sequence>
<dbReference type="Gene3D" id="3.40.190.10">
    <property type="entry name" value="Periplasmic binding protein-like II"/>
    <property type="match status" value="2"/>
</dbReference>
<evidence type="ECO:0000313" key="7">
    <source>
        <dbReference type="EMBL" id="GGF93520.1"/>
    </source>
</evidence>
<protein>
    <recommendedName>
        <fullName evidence="9">ABC transporter substrate-binding protein</fullName>
    </recommendedName>
</protein>
<keyword evidence="4" id="KW-0564">Palmitate</keyword>
<gene>
    <name evidence="7" type="ORF">GCM10010913_13840</name>
</gene>
<keyword evidence="3 6" id="KW-0472">Membrane</keyword>
<reference evidence="8" key="1">
    <citation type="journal article" date="2019" name="Int. J. Syst. Evol. Microbiol.">
        <title>The Global Catalogue of Microorganisms (GCM) 10K type strain sequencing project: providing services to taxonomists for standard genome sequencing and annotation.</title>
        <authorList>
            <consortium name="The Broad Institute Genomics Platform"/>
            <consortium name="The Broad Institute Genome Sequencing Center for Infectious Disease"/>
            <person name="Wu L."/>
            <person name="Ma J."/>
        </authorList>
    </citation>
    <scope>NUCLEOTIDE SEQUENCE [LARGE SCALE GENOMIC DNA]</scope>
    <source>
        <strain evidence="8">CGMCC 1.15420</strain>
    </source>
</reference>
<name>A0ABQ1VRR9_9BACL</name>
<dbReference type="SUPFAM" id="SSF53850">
    <property type="entry name" value="Periplasmic binding protein-like II"/>
    <property type="match status" value="1"/>
</dbReference>
<evidence type="ECO:0000256" key="1">
    <source>
        <dbReference type="ARBA" id="ARBA00022475"/>
    </source>
</evidence>
<evidence type="ECO:0000256" key="3">
    <source>
        <dbReference type="ARBA" id="ARBA00023136"/>
    </source>
</evidence>
<organism evidence="7 8">
    <name type="scientific">Paenibacillus aceti</name>
    <dbReference type="NCBI Taxonomy" id="1820010"/>
    <lineage>
        <taxon>Bacteria</taxon>
        <taxon>Bacillati</taxon>
        <taxon>Bacillota</taxon>
        <taxon>Bacilli</taxon>
        <taxon>Bacillales</taxon>
        <taxon>Paenibacillaceae</taxon>
        <taxon>Paenibacillus</taxon>
    </lineage>
</organism>
<keyword evidence="1" id="KW-1003">Cell membrane</keyword>
<dbReference type="Pfam" id="PF01547">
    <property type="entry name" value="SBP_bac_1"/>
    <property type="match status" value="1"/>
</dbReference>
<dbReference type="EMBL" id="BMIW01000007">
    <property type="protein sequence ID" value="GGF93520.1"/>
    <property type="molecule type" value="Genomic_DNA"/>
</dbReference>
<keyword evidence="6" id="KW-1133">Transmembrane helix</keyword>
<accession>A0ABQ1VRR9</accession>
<evidence type="ECO:0000256" key="2">
    <source>
        <dbReference type="ARBA" id="ARBA00022729"/>
    </source>
</evidence>
<dbReference type="RefSeq" id="WP_120464872.1">
    <property type="nucleotide sequence ID" value="NZ_BMIW01000007.1"/>
</dbReference>
<dbReference type="InterPro" id="IPR006059">
    <property type="entry name" value="SBP"/>
</dbReference>
<dbReference type="InterPro" id="IPR050490">
    <property type="entry name" value="Bact_solute-bd_prot1"/>
</dbReference>
<proteinExistence type="predicted"/>
<keyword evidence="6" id="KW-0812">Transmembrane</keyword>